<feature type="domain" description="TonB-dependent receptor-like beta-barrel" evidence="14">
    <location>
        <begin position="321"/>
        <end position="767"/>
    </location>
</feature>
<evidence type="ECO:0008006" key="18">
    <source>
        <dbReference type="Google" id="ProtNLM"/>
    </source>
</evidence>
<evidence type="ECO:0000259" key="15">
    <source>
        <dbReference type="Pfam" id="PF07715"/>
    </source>
</evidence>
<dbReference type="InterPro" id="IPR039426">
    <property type="entry name" value="TonB-dep_rcpt-like"/>
</dbReference>
<gene>
    <name evidence="16" type="ORF">COO09_06315</name>
</gene>
<feature type="chain" id="PRO_5012923858" description="TonB-dependent receptor" evidence="13">
    <location>
        <begin position="26"/>
        <end position="804"/>
    </location>
</feature>
<dbReference type="PANTHER" id="PTHR32552">
    <property type="entry name" value="FERRICHROME IRON RECEPTOR-RELATED"/>
    <property type="match status" value="1"/>
</dbReference>
<feature type="signal peptide" evidence="13">
    <location>
        <begin position="1"/>
        <end position="25"/>
    </location>
</feature>
<evidence type="ECO:0000256" key="11">
    <source>
        <dbReference type="PROSITE-ProRule" id="PRU01360"/>
    </source>
</evidence>
<dbReference type="Pfam" id="PF07715">
    <property type="entry name" value="Plug"/>
    <property type="match status" value="1"/>
</dbReference>
<dbReference type="Proteomes" id="UP000218934">
    <property type="component" value="Unassembled WGS sequence"/>
</dbReference>
<evidence type="ECO:0000256" key="3">
    <source>
        <dbReference type="ARBA" id="ARBA00022452"/>
    </source>
</evidence>
<keyword evidence="5 11" id="KW-0812">Transmembrane</keyword>
<evidence type="ECO:0000259" key="14">
    <source>
        <dbReference type="Pfam" id="PF00593"/>
    </source>
</evidence>
<keyword evidence="6" id="KW-0408">Iron</keyword>
<dbReference type="RefSeq" id="WP_066965486.1">
    <property type="nucleotide sequence ID" value="NZ_CP023449.1"/>
</dbReference>
<dbReference type="OrthoDB" id="7223550at2"/>
<evidence type="ECO:0000256" key="2">
    <source>
        <dbReference type="ARBA" id="ARBA00022448"/>
    </source>
</evidence>
<protein>
    <recommendedName>
        <fullName evidence="18">TonB-dependent receptor</fullName>
    </recommendedName>
</protein>
<evidence type="ECO:0000256" key="9">
    <source>
        <dbReference type="ARBA" id="ARBA00023136"/>
    </source>
</evidence>
<dbReference type="GO" id="GO:0006826">
    <property type="term" value="P:iron ion transport"/>
    <property type="evidence" value="ECO:0007669"/>
    <property type="project" value="UniProtKB-KW"/>
</dbReference>
<keyword evidence="13" id="KW-0732">Signal</keyword>
<comment type="caution">
    <text evidence="16">The sequence shown here is derived from an EMBL/GenBank/DDBJ whole genome shotgun (WGS) entry which is preliminary data.</text>
</comment>
<keyword evidence="9 11" id="KW-0472">Membrane</keyword>
<dbReference type="Pfam" id="PF00593">
    <property type="entry name" value="TonB_dep_Rec_b-barrel"/>
    <property type="match status" value="1"/>
</dbReference>
<feature type="domain" description="TonB-dependent receptor plug" evidence="15">
    <location>
        <begin position="58"/>
        <end position="166"/>
    </location>
</feature>
<dbReference type="PANTHER" id="PTHR32552:SF81">
    <property type="entry name" value="TONB-DEPENDENT OUTER MEMBRANE RECEPTOR"/>
    <property type="match status" value="1"/>
</dbReference>
<dbReference type="SUPFAM" id="SSF56935">
    <property type="entry name" value="Porins"/>
    <property type="match status" value="1"/>
</dbReference>
<organism evidence="16 17">
    <name type="scientific">Rhizorhabdus dicambivorans</name>
    <dbReference type="NCBI Taxonomy" id="1850238"/>
    <lineage>
        <taxon>Bacteria</taxon>
        <taxon>Pseudomonadati</taxon>
        <taxon>Pseudomonadota</taxon>
        <taxon>Alphaproteobacteria</taxon>
        <taxon>Sphingomonadales</taxon>
        <taxon>Sphingomonadaceae</taxon>
        <taxon>Rhizorhabdus</taxon>
    </lineage>
</organism>
<keyword evidence="3 11" id="KW-1134">Transmembrane beta strand</keyword>
<evidence type="ECO:0000256" key="5">
    <source>
        <dbReference type="ARBA" id="ARBA00022692"/>
    </source>
</evidence>
<keyword evidence="2 11" id="KW-0813">Transport</keyword>
<dbReference type="InterPro" id="IPR000531">
    <property type="entry name" value="Beta-barrel_TonB"/>
</dbReference>
<evidence type="ECO:0000256" key="7">
    <source>
        <dbReference type="ARBA" id="ARBA00023065"/>
    </source>
</evidence>
<evidence type="ECO:0000256" key="12">
    <source>
        <dbReference type="RuleBase" id="RU003357"/>
    </source>
</evidence>
<evidence type="ECO:0000313" key="16">
    <source>
        <dbReference type="EMBL" id="PCE43370.1"/>
    </source>
</evidence>
<keyword evidence="10 11" id="KW-0998">Cell outer membrane</keyword>
<accession>A0A2A4FYT5</accession>
<reference evidence="16 17" key="1">
    <citation type="submission" date="2017-09" db="EMBL/GenBank/DDBJ databases">
        <title>The Catabolism of 3,6-Dichlorosalicylic acid is Initiated by the Cytochrome P450 Monooxygenase DsmABC in Rhizorhabdus dicambivorans Ndbn-20.</title>
        <authorList>
            <person name="Na L."/>
        </authorList>
    </citation>
    <scope>NUCLEOTIDE SEQUENCE [LARGE SCALE GENOMIC DNA]</scope>
    <source>
        <strain evidence="16 17">Ndbn-20m</strain>
    </source>
</reference>
<name>A0A2A4FYT5_9SPHN</name>
<evidence type="ECO:0000256" key="8">
    <source>
        <dbReference type="ARBA" id="ARBA00023077"/>
    </source>
</evidence>
<dbReference type="KEGG" id="rdi:CMV14_01270"/>
<evidence type="ECO:0000313" key="17">
    <source>
        <dbReference type="Proteomes" id="UP000218934"/>
    </source>
</evidence>
<evidence type="ECO:0000256" key="6">
    <source>
        <dbReference type="ARBA" id="ARBA00023004"/>
    </source>
</evidence>
<dbReference type="InterPro" id="IPR036942">
    <property type="entry name" value="Beta-barrel_TonB_sf"/>
</dbReference>
<keyword evidence="17" id="KW-1185">Reference proteome</keyword>
<comment type="subcellular location">
    <subcellularLocation>
        <location evidence="1 11">Cell outer membrane</location>
        <topology evidence="1 11">Multi-pass membrane protein</topology>
    </subcellularLocation>
</comment>
<proteinExistence type="inferred from homology"/>
<evidence type="ECO:0000256" key="13">
    <source>
        <dbReference type="SAM" id="SignalP"/>
    </source>
</evidence>
<dbReference type="EMBL" id="NWUF01000004">
    <property type="protein sequence ID" value="PCE43370.1"/>
    <property type="molecule type" value="Genomic_DNA"/>
</dbReference>
<keyword evidence="7" id="KW-0406">Ion transport</keyword>
<comment type="similarity">
    <text evidence="11 12">Belongs to the TonB-dependent receptor family.</text>
</comment>
<dbReference type="InterPro" id="IPR012910">
    <property type="entry name" value="Plug_dom"/>
</dbReference>
<evidence type="ECO:0000256" key="10">
    <source>
        <dbReference type="ARBA" id="ARBA00023237"/>
    </source>
</evidence>
<keyword evidence="8 12" id="KW-0798">TonB box</keyword>
<dbReference type="Gene3D" id="2.40.170.20">
    <property type="entry name" value="TonB-dependent receptor, beta-barrel domain"/>
    <property type="match status" value="2"/>
</dbReference>
<dbReference type="PROSITE" id="PS52016">
    <property type="entry name" value="TONB_DEPENDENT_REC_3"/>
    <property type="match status" value="1"/>
</dbReference>
<keyword evidence="4" id="KW-0410">Iron transport</keyword>
<dbReference type="AlphaFoldDB" id="A0A2A4FYT5"/>
<sequence length="804" mass="86512">MKPSFLLKSGAALLPIALLATPLQAQTEGQAPAAAEEASAPADTSDIVVTARRREERLQDVPIAATAVSQGELRRYSVNSFSDLKVLAPNISFDKGFSGAGASLTMRGVSASNLDASLEQAILFDIDGMPISRGRIVSDAIFDLAGVDVLKGPQSLFFGKNSPGGVISVKSAGPTDTLTGYIRPAYEFSARQASVEAAISGPLSETLGARLAIYASNSDGYFKNTSPGIANPYGPAGDPFIPAAPKRLGAEQKVAGRLTLKYDGGNGFDATLKVLGSRYRGDGASSQLENMGCPAGQTTSFSLGFADPFGDCRADNRGPQGYIPQNVVQPWKQLDVLDFSKTVPDSYNDTLLPILTMNYKLSDITLTSVTSYYYYRFGTIGSQGASSTSPFWSYSAERNRSFYQEFRAVSGFDGPVNFAAGGYYENNDRDFYVGGHLTYLPADPATNQRNATDFKYLNKSHAVSAFAQINWKLLDNLEVAGGARYTRETKKVDLSSIYIHPLRVAAFIPVGKHLTGKRTEDNVSPEATVSWHVDRNLMLFGAYKTGYLSGGFSNPGTISSTLTIQSDTFDSEKARGFEGGVKFSSPSTGFSGSLVAFDYKYKGLQLTSFDAVAVSFTTKNAANTRSRGVELEGRYRASNAFQLRGSVNYNRARFVNFSDAQCYAGQTTAQGCVFAPGSTTVKIQNLSGKPVYRSPEWILTGGATFTQPVGDTKKLVFDIDARSSSSYFAGLNLNPTSFQKGYVTFNASARLADIDDRWSVAVIGRNLTNRHYAPLAIDTPGGNGEAETIANEPRAVMIQLERRF</sequence>
<evidence type="ECO:0000256" key="4">
    <source>
        <dbReference type="ARBA" id="ARBA00022496"/>
    </source>
</evidence>
<evidence type="ECO:0000256" key="1">
    <source>
        <dbReference type="ARBA" id="ARBA00004571"/>
    </source>
</evidence>
<dbReference type="GO" id="GO:0009279">
    <property type="term" value="C:cell outer membrane"/>
    <property type="evidence" value="ECO:0007669"/>
    <property type="project" value="UniProtKB-SubCell"/>
</dbReference>